<gene>
    <name evidence="1" type="ORF">DXG03_004466</name>
</gene>
<comment type="caution">
    <text evidence="1">The sequence shown here is derived from an EMBL/GenBank/DDBJ whole genome shotgun (WGS) entry which is preliminary data.</text>
</comment>
<accession>A0A9P7G9M3</accession>
<keyword evidence="2" id="KW-1185">Reference proteome</keyword>
<reference evidence="1" key="2">
    <citation type="submission" date="2021-10" db="EMBL/GenBank/DDBJ databases">
        <title>Phylogenomics reveals ancestral predisposition of the termite-cultivated fungus Termitomyces towards a domesticated lifestyle.</title>
        <authorList>
            <person name="Auxier B."/>
            <person name="Grum-Grzhimaylo A."/>
            <person name="Cardenas M.E."/>
            <person name="Lodge J.D."/>
            <person name="Laessoe T."/>
            <person name="Pedersen O."/>
            <person name="Smith M.E."/>
            <person name="Kuyper T.W."/>
            <person name="Franco-Molano E.A."/>
            <person name="Baroni T.J."/>
            <person name="Aanen D.K."/>
        </authorList>
    </citation>
    <scope>NUCLEOTIDE SEQUENCE</scope>
    <source>
        <strain evidence="1">AP01</strain>
        <tissue evidence="1">Mycelium</tissue>
    </source>
</reference>
<organism evidence="1 2">
    <name type="scientific">Asterophora parasitica</name>
    <dbReference type="NCBI Taxonomy" id="117018"/>
    <lineage>
        <taxon>Eukaryota</taxon>
        <taxon>Fungi</taxon>
        <taxon>Dikarya</taxon>
        <taxon>Basidiomycota</taxon>
        <taxon>Agaricomycotina</taxon>
        <taxon>Agaricomycetes</taxon>
        <taxon>Agaricomycetidae</taxon>
        <taxon>Agaricales</taxon>
        <taxon>Tricholomatineae</taxon>
        <taxon>Lyophyllaceae</taxon>
        <taxon>Asterophora</taxon>
    </lineage>
</organism>
<sequence>MVHDMESPKTQGALARFHNVEWLERVFRESDALNIERDLPRCEAMALAQLRSYVALSLENGNDESTRLRLASRRKRSRIYVYNFQNYSGRHCGPFLDDGSADWIHIEHLVNVMVLNLRQLPGVWSNIKPPLGLTAICRHSVSTDGRETIRDWARVEGEVTLNLSIQSDCQSSYALKVPGDDMCRSWIFGQLICIIENRSSPKCSRLCSDLFGSL</sequence>
<protein>
    <submittedName>
        <fullName evidence="1">Uncharacterized protein</fullName>
    </submittedName>
</protein>
<dbReference type="AlphaFoldDB" id="A0A9P7G9M3"/>
<proteinExistence type="predicted"/>
<evidence type="ECO:0000313" key="2">
    <source>
        <dbReference type="Proteomes" id="UP000775547"/>
    </source>
</evidence>
<evidence type="ECO:0000313" key="1">
    <source>
        <dbReference type="EMBL" id="KAG5646043.1"/>
    </source>
</evidence>
<name>A0A9P7G9M3_9AGAR</name>
<dbReference type="EMBL" id="JABCKV010000027">
    <property type="protein sequence ID" value="KAG5646043.1"/>
    <property type="molecule type" value="Genomic_DNA"/>
</dbReference>
<dbReference type="OrthoDB" id="3226064at2759"/>
<dbReference type="Proteomes" id="UP000775547">
    <property type="component" value="Unassembled WGS sequence"/>
</dbReference>
<reference evidence="1" key="1">
    <citation type="submission" date="2020-07" db="EMBL/GenBank/DDBJ databases">
        <authorList>
            <person name="Nieuwenhuis M."/>
            <person name="Van De Peppel L.J.J."/>
        </authorList>
    </citation>
    <scope>NUCLEOTIDE SEQUENCE</scope>
    <source>
        <strain evidence="1">AP01</strain>
        <tissue evidence="1">Mycelium</tissue>
    </source>
</reference>